<organism evidence="2 3">
    <name type="scientific">Salipiger abyssi</name>
    <dbReference type="NCBI Taxonomy" id="1250539"/>
    <lineage>
        <taxon>Bacteria</taxon>
        <taxon>Pseudomonadati</taxon>
        <taxon>Pseudomonadota</taxon>
        <taxon>Alphaproteobacteria</taxon>
        <taxon>Rhodobacterales</taxon>
        <taxon>Roseobacteraceae</taxon>
        <taxon>Salipiger</taxon>
    </lineage>
</organism>
<dbReference type="EMBL" id="CP015093">
    <property type="protein sequence ID" value="APZ51733.1"/>
    <property type="molecule type" value="Genomic_DNA"/>
</dbReference>
<accession>A0A1P8UQR7</accession>
<reference evidence="2 3" key="1">
    <citation type="submission" date="2016-04" db="EMBL/GenBank/DDBJ databases">
        <title>Deep-sea bacteria in the southern Pacific.</title>
        <authorList>
            <person name="Tang K."/>
        </authorList>
    </citation>
    <scope>NUCLEOTIDE SEQUENCE [LARGE SCALE GENOMIC DNA]</scope>
    <source>
        <strain evidence="2 3">JLT2014</strain>
    </source>
</reference>
<name>A0A1P8UQR7_9RHOB</name>
<dbReference type="Proteomes" id="UP000187059">
    <property type="component" value="Chromosome"/>
</dbReference>
<evidence type="ECO:0000256" key="1">
    <source>
        <dbReference type="SAM" id="MobiDB-lite"/>
    </source>
</evidence>
<protein>
    <submittedName>
        <fullName evidence="2">Uncharacterized protein</fullName>
    </submittedName>
</protein>
<dbReference type="KEGG" id="paby:Ga0080574_TMP1399"/>
<feature type="region of interest" description="Disordered" evidence="1">
    <location>
        <begin position="1"/>
        <end position="42"/>
    </location>
</feature>
<sequence>MRASRLRRPSGLGRKLNARCHFRDEPLRPSGADTKNPVRLTG</sequence>
<proteinExistence type="predicted"/>
<evidence type="ECO:0000313" key="3">
    <source>
        <dbReference type="Proteomes" id="UP000187059"/>
    </source>
</evidence>
<gene>
    <name evidence="2" type="ORF">Ga0080574_TMP1399</name>
</gene>
<dbReference type="AlphaFoldDB" id="A0A1P8UQR7"/>
<keyword evidence="3" id="KW-1185">Reference proteome</keyword>
<evidence type="ECO:0000313" key="2">
    <source>
        <dbReference type="EMBL" id="APZ51733.1"/>
    </source>
</evidence>